<keyword evidence="1" id="KW-1133">Transmembrane helix</keyword>
<name>A0ABP5MIW3_9MICO</name>
<protein>
    <recommendedName>
        <fullName evidence="4">DUF4352 domain-containing protein</fullName>
    </recommendedName>
</protein>
<evidence type="ECO:0008006" key="4">
    <source>
        <dbReference type="Google" id="ProtNLM"/>
    </source>
</evidence>
<keyword evidence="1" id="KW-0812">Transmembrane</keyword>
<dbReference type="RefSeq" id="WP_344343384.1">
    <property type="nucleotide sequence ID" value="NZ_BAAAQT010000006.1"/>
</dbReference>
<proteinExistence type="predicted"/>
<reference evidence="3" key="1">
    <citation type="journal article" date="2019" name="Int. J. Syst. Evol. Microbiol.">
        <title>The Global Catalogue of Microorganisms (GCM) 10K type strain sequencing project: providing services to taxonomists for standard genome sequencing and annotation.</title>
        <authorList>
            <consortium name="The Broad Institute Genomics Platform"/>
            <consortium name="The Broad Institute Genome Sequencing Center for Infectious Disease"/>
            <person name="Wu L."/>
            <person name="Ma J."/>
        </authorList>
    </citation>
    <scope>NUCLEOTIDE SEQUENCE [LARGE SCALE GENOMIC DNA]</scope>
    <source>
        <strain evidence="3">JCM 16026</strain>
    </source>
</reference>
<keyword evidence="1" id="KW-0472">Membrane</keyword>
<evidence type="ECO:0000313" key="3">
    <source>
        <dbReference type="Proteomes" id="UP001501599"/>
    </source>
</evidence>
<feature type="transmembrane region" description="Helical" evidence="1">
    <location>
        <begin position="12"/>
        <end position="32"/>
    </location>
</feature>
<evidence type="ECO:0000313" key="2">
    <source>
        <dbReference type="EMBL" id="GAA2174595.1"/>
    </source>
</evidence>
<gene>
    <name evidence="2" type="ORF">GCM10009846_21140</name>
</gene>
<dbReference type="EMBL" id="BAAAQT010000006">
    <property type="protein sequence ID" value="GAA2174595.1"/>
    <property type="molecule type" value="Genomic_DNA"/>
</dbReference>
<comment type="caution">
    <text evidence="2">The sequence shown here is derived from an EMBL/GenBank/DDBJ whole genome shotgun (WGS) entry which is preliminary data.</text>
</comment>
<keyword evidence="3" id="KW-1185">Reference proteome</keyword>
<sequence>MSVATGTRRTRALRRAWVAVVVVALAIVAVGLESLVPGPTLRWAPFAGVGTGEASSGPLSVVVHGATVADAVVVDGERRETTGAFVVLDVTIASSEELDLIDRDLVVDGRVYESSTKGPSLYQESHPAPGLPVRGDLVFEVDAALLAGGTSVELHLAPGFDAAGDLQPQVVVRTDVAGDAQDVVEIAVLSR</sequence>
<evidence type="ECO:0000256" key="1">
    <source>
        <dbReference type="SAM" id="Phobius"/>
    </source>
</evidence>
<organism evidence="2 3">
    <name type="scientific">Agrococcus versicolor</name>
    <dbReference type="NCBI Taxonomy" id="501482"/>
    <lineage>
        <taxon>Bacteria</taxon>
        <taxon>Bacillati</taxon>
        <taxon>Actinomycetota</taxon>
        <taxon>Actinomycetes</taxon>
        <taxon>Micrococcales</taxon>
        <taxon>Microbacteriaceae</taxon>
        <taxon>Agrococcus</taxon>
    </lineage>
</organism>
<accession>A0ABP5MIW3</accession>
<dbReference type="Proteomes" id="UP001501599">
    <property type="component" value="Unassembled WGS sequence"/>
</dbReference>